<dbReference type="STRING" id="44742.AXF13_04725"/>
<dbReference type="EMBL" id="CP014229">
    <property type="protein sequence ID" value="AMD89471.1"/>
    <property type="molecule type" value="Genomic_DNA"/>
</dbReference>
<evidence type="ECO:0000313" key="1">
    <source>
        <dbReference type="EMBL" id="AMD89471.1"/>
    </source>
</evidence>
<organism evidence="1 2">
    <name type="scientific">Desulfovibrio fairfieldensis</name>
    <dbReference type="NCBI Taxonomy" id="44742"/>
    <lineage>
        <taxon>Bacteria</taxon>
        <taxon>Pseudomonadati</taxon>
        <taxon>Thermodesulfobacteriota</taxon>
        <taxon>Desulfovibrionia</taxon>
        <taxon>Desulfovibrionales</taxon>
        <taxon>Desulfovibrionaceae</taxon>
        <taxon>Desulfovibrio</taxon>
    </lineage>
</organism>
<evidence type="ECO:0000313" key="2">
    <source>
        <dbReference type="Proteomes" id="UP000069241"/>
    </source>
</evidence>
<gene>
    <name evidence="1" type="ORF">AXF13_04725</name>
</gene>
<proteinExistence type="predicted"/>
<dbReference type="AlphaFoldDB" id="A0A0X8JIV0"/>
<dbReference type="Proteomes" id="UP000069241">
    <property type="component" value="Chromosome"/>
</dbReference>
<protein>
    <submittedName>
        <fullName evidence="1">Uncharacterized protein</fullName>
    </submittedName>
</protein>
<reference evidence="2" key="1">
    <citation type="submission" date="2016-02" db="EMBL/GenBank/DDBJ databases">
        <authorList>
            <person name="Holder M.E."/>
            <person name="Ajami N.J."/>
            <person name="Petrosino J.F."/>
        </authorList>
    </citation>
    <scope>NUCLEOTIDE SEQUENCE [LARGE SCALE GENOMIC DNA]</scope>
    <source>
        <strain evidence="2">CCUG 45958</strain>
    </source>
</reference>
<accession>A0A0X8JIV0</accession>
<name>A0A0X8JIV0_9BACT</name>
<sequence length="244" mass="23981">MNQRKVCVSFNGLCGSLCDCGQSCEPAPEQAGGSRVLRAYFDKAGQYDWTVPDIRNGLSYPALVRLKGSGAGGESAFRAGCTYGGVGGGEGCLVECEFMLVPGRTYHLTVGKGGAGGVISPETGYTGNVASAKGAKGENTVFDELCAAPGAPGQRGGNRSLAADSSEIVTPGQPGGASVTGCNMTCQVQGGSGGGQGGSVTASQAGVHGGGGGGGTCIHGDSASLVTFTAGMDGGDGFIAIYSR</sequence>
<dbReference type="KEGG" id="dfi:AXF13_04725"/>
<keyword evidence="2" id="KW-1185">Reference proteome</keyword>